<feature type="coiled-coil region" evidence="1">
    <location>
        <begin position="1976"/>
        <end position="2217"/>
    </location>
</feature>
<feature type="compositionally biased region" description="Polar residues" evidence="2">
    <location>
        <begin position="1379"/>
        <end position="1389"/>
    </location>
</feature>
<feature type="region of interest" description="Disordered" evidence="2">
    <location>
        <begin position="1"/>
        <end position="28"/>
    </location>
</feature>
<evidence type="ECO:0000313" key="3">
    <source>
        <dbReference type="EMBL" id="OHS97010.1"/>
    </source>
</evidence>
<dbReference type="RefSeq" id="XP_068350147.1">
    <property type="nucleotide sequence ID" value="XM_068511072.1"/>
</dbReference>
<feature type="region of interest" description="Disordered" evidence="2">
    <location>
        <begin position="1363"/>
        <end position="1389"/>
    </location>
</feature>
<feature type="compositionally biased region" description="Basic and acidic residues" evidence="2">
    <location>
        <begin position="1413"/>
        <end position="1427"/>
    </location>
</feature>
<evidence type="ECO:0000256" key="2">
    <source>
        <dbReference type="SAM" id="MobiDB-lite"/>
    </source>
</evidence>
<feature type="compositionally biased region" description="Acidic residues" evidence="2">
    <location>
        <begin position="1088"/>
        <end position="1104"/>
    </location>
</feature>
<accession>A0A1J4JCS6</accession>
<dbReference type="EMBL" id="MLAK01001143">
    <property type="protein sequence ID" value="OHS97010.1"/>
    <property type="molecule type" value="Genomic_DNA"/>
</dbReference>
<feature type="compositionally biased region" description="Basic and acidic residues" evidence="2">
    <location>
        <begin position="2425"/>
        <end position="2440"/>
    </location>
</feature>
<feature type="coiled-coil region" evidence="1">
    <location>
        <begin position="3470"/>
        <end position="3586"/>
    </location>
</feature>
<feature type="compositionally biased region" description="Acidic residues" evidence="2">
    <location>
        <begin position="2913"/>
        <end position="2926"/>
    </location>
</feature>
<protein>
    <submittedName>
        <fullName evidence="3">Uncharacterized protein</fullName>
    </submittedName>
</protein>
<gene>
    <name evidence="3" type="ORF">TRFO_36841</name>
</gene>
<dbReference type="GeneID" id="94845776"/>
<feature type="region of interest" description="Disordered" evidence="2">
    <location>
        <begin position="1406"/>
        <end position="1427"/>
    </location>
</feature>
<proteinExistence type="predicted"/>
<feature type="region of interest" description="Disordered" evidence="2">
    <location>
        <begin position="3296"/>
        <end position="3333"/>
    </location>
</feature>
<keyword evidence="1" id="KW-0175">Coiled coil</keyword>
<feature type="compositionally biased region" description="Acidic residues" evidence="2">
    <location>
        <begin position="2398"/>
        <end position="2413"/>
    </location>
</feature>
<sequence>MENEINKLQEEIDDLPSKREEIGEKQEEGEKVLNKIQIYQNILNNLNDINEKFSRQAKEFVKAADNNSENLNHQQRMQIELLKRQLKRADDIREEFDLMPNDENSLADEVSTSENKSEEKQSETKSEKKEKSLAEKTKAAIQTLQMNIQNTIPIIQNLDKNLEAPIPDQDTVTESEFCTSRMTSEAFKSPDYSTINNNTICQCPIDLTAIDNSSDGAAMTVLEPDFDPEEKRDEVEKIINEEFPYLKKYPEIDPKDVKIKKHRDPKPVNKRKNEIEFEEVLDENGNISFERKPIEYEKSEQQKEDGTVQKIKVPKEYERFQVEEEDGSKKKVRRPKLFEYAEDHSEGGTPILVKRKVNFEYKEVEDENGNKKRIRTQIPKEIYQEVEGEDGKKKLEKLEVPYKDIDYTCEDGTIKKIKKEDIPIEFEYAEIEGDDDDTLLIVKMPKKYNYVETELEDGAKAIIKKEAERDDDFEYQEIIDENGNKEIIKKPINFEIVDYTSDEGTVRKIRRPIKEIEYDYSEVEDEEGNKKILKKPKNFEYFQQDSQKIKREVPKDEEFEYDEVEDEDGNKKIVRRPKFTLQDVESENGTVHKVRKYAQPPEEFEYDEVLDEDGNKIVQKVPKVYETKEVEDEDGHKRIVRYLKPHDIEFEYDEIEDDEGNKKLEKREIKFEEVLLESEGGTKHKVRRPVPDPEYEFIQVEKPNGDKNIVKVPKRFQRKIEEGEDGTKRIIRRELPHEEEFEYEEVEDENNENKIIKKPKQFEEIQLESEGGSIIKVRREVPKEKEFEYSASEDENGDPIIVKREKQFEVVDQESENGTIRKVRRQVPKEEQLEFIKNDEGEVVQQLKVFEYIELESENGTKHKVRKEVLPPLSYRYKEQDDGTTVIIGKPKIAKKFTDDEGRDVKFFVSESDGYEYDEVEQEDGTFKIMKKKPEFITEKGEDENGNIIEYKKIVRNSDTEYEYDEIENDECVPVVQKHKKLPKFVEVKDSEGNQKLIRKTLPKYADQNYETLKLQDDDGNFLNINRLVKEDDPFKQMLSEIEGKGLAVSQSDEDASESSSVFMHSESEDETIQKTINTIKTRKADEEGTDSDELTDSPIEENQFDINLIKELEKEVEIPPPLNTPPLSQSPAISSEDEEQPFGATASSEEEAEFGEDVIEAFDLKVREIAESSSETEPEEEPIPLQDAADKLLTESQELDETEFHRNKVGSALSNQSDASLQPTNILEHQDLLQETDILTDANRLHSSRLNPSSIQSDVSFQGKNDAENELGIQDATTEGILGSSAYQQNQLISSMENQTSASYAGQTKEEQESSILGTTDTFLDSSNNFNMLDKSMSSKTVTSFASGDNALENQMSIQSQTEGFLGSSSKGDRLNKEMSSNDDSSYAQENTLENQADLQSQTERLLGSSDAKGEKLDQDMSSHPDSIYDRKVTAQDETNLQESEGFLGSNDSKDIRLYKSESEKSISSYIAPTNTLQNENNILGSSDEPLLGSDSVQNKLKESGSAKSVDSFAKVDYKFKSSISTQTSVSTLSRNSLSIVTEAEARSNKIQSSAQTTSSFVYGSKNKDINMTIEVEQTYSETNSTTSLYIDAQQIESLTDQSEVYQGFTDNQNGDGETTYEAVDPSILGQFSSSARIDSEAESLNISSHIHSEVNFDHSANVTMEDTLSDVELVFAETQTDESFVQQPLVSEVSFEVDLLHAVIIPDIQGESSEFDPLRESEATDLLDTDEIDEIGECDEVTETVPMETQTNDSIYQHQIVVSKTLEFDGQPEYSESFNESESVPEADFYTETSTVGAQTAQSFIARQKRLGVAIIPPAKEIEVSFSHEQVESKDMLSTMTDLTTTLDQIDQSLDLIAKELGSDAELHDFGTQTDLGAIEYILAADWEEESEAELDLETGSHHSTSSLCPVLSLGQFIDNRYNEEEEERLENNLLKEEVNKVQFEKWCFEEEEEIIERALILEELGKVEDINEVEAEEARKLRMNEEEEQIEKNLVNEEDSKLDSVALVDELDRLNKCEEEEENIESRLIDEEANMINTIEEDKYQSVLNNEENKIIGIQEEEEESLEDKLFNEEQNKSDALRQLAQEEEEEQLENDLSKIEEAKLQSEENVENELENARERECVFLENDKEDELHKLAEEEEEEVIEAYLIEEERMKFDDRNEYNIIEEENKQDELDDLLNKEEEIKLDSLARVNESELEYSCIESEVNKLISEERVDDSEQEIRSRLYEDDKLDDERRYKFEEEEELIENKLIEEERFKLEDFVEEEEEVVEKPVTEEKDEEPIVEEPVVEDKVESKQIEETYEEEEVVEYSETVTVVQVGSMSSSGSSMGEAGPPKLWNFMSEYSNLFVDALMNAIGKPIKKEMTTQTNTKLVHQKVIKKSFRTTTRKRINEDNDNNDEDFNEEEEIPQIDTLPPISVDVIDKLTDDKKENKDNTNDEENIEEEIAEQLRNEEEEKLSETEIGLKEETQDKESDNEIQENLKEDDLTKLKDQEEEELSRSIKEEAESEMAKDEDENKLEEDLKGKKLDEDEETKDNLSEESQEDFDEFAKREEEIADEEIKTHEEDINEDIKETKRECEEKLKDIEEKQVSQDIETEKIRNEEEIKGKETQVQEFEEKEEKMFGAKSKKHRELPDFEYDELSDDDGSRIIKKNLVPYEEIIKDGKTEKQRVPYETEYEYIEDPINKSIVTQREVLFEFADVESVGGTVRNVRRPKDEIEFEWDVIEEQPDTIEKVLKVFNKTWEDSENGTAKRRIRHDVTHPDEEFEYEEIEDEHGNKKIVKTLKKFEFADVESEGGSLYNARRRVQEFEYDEVDDEDGNKKIIKQPIIYDWAEIESENGTKRKVKRNITKFAADDEEKKDEKESFEYDEIEDEEGNKKYVRRQPQYEFVEIESEGGTIRKVKRQAEDTNDFDYELEDDENGEKKVSKKPKQFEFKEIESEGGTVRKVRKQVPCDDDFEYDEVDNKEEGGKKVIKREKLYEYDDIESEGGSIHRVRREVHPSDDFEYEEVDDEEQRSKRSQHGEDETCDQGSIKFREEDEPCKELQEISVIKKLKPFDWRDDVEEDGHTRHVRFETVHEPVYTYQEVEDEDGNKKLEKVEIPFETIEALCDDGKTRTIRKRIPQEGDFEEVIITDENGNQHVVKRPIKYEYETRVDENGNIITVRKRAQQDDENSDELVEVIDENGERHLVRKDSIKDLNKDGNKRNKRRVRKLVKRLVKRGDGSSITDSTIKFNDQASQITTTPVTNHKHHRGNKLNRSQSFSYFDVESPIKTIQPQGSSLSLNMNTLQKSMRKHHHHHGETGDRPSDGTISIGGHHRHHAVDSKEGGASDYSFYSYDEGDLEFDEDGEFRSRTNNRSFARKIWNNAFQRKIDRAQLEVSISDAQYELAVARANTKDIADQIELTEFEIRQRQPNLEFMRAMVSNFSPMPVMDRQAGAQTTLTAAELRMMDIRVKDCLETNEAKEIQKENAETLQNYLDNLRRKRKQCVDKYSNIDEEIKELEEQIQLFKPDGEDDALPPETRHRIKLERKLEQQQQRNEQISKKLKTDATQVRKLKGRLEDMKNIHDMLKKKLAEERRNERPDVTQMVRRLNILKRNERGVREKAKLAQMEEENADNQLEALENFTSTDNVERIKQNMSQMNTKIAALKEQFGIRKRSAVRKRKFGLTNKNNMEDLEMRRRDINQQLSLLARKEDDLRENIERVSKAMATKRLRVPQASSM</sequence>
<evidence type="ECO:0000256" key="1">
    <source>
        <dbReference type="SAM" id="Coils"/>
    </source>
</evidence>
<keyword evidence="4" id="KW-1185">Reference proteome</keyword>
<feature type="compositionally biased region" description="Acidic residues" evidence="2">
    <location>
        <begin position="2282"/>
        <end position="2293"/>
    </location>
</feature>
<feature type="compositionally biased region" description="Acidic residues" evidence="2">
    <location>
        <begin position="2441"/>
        <end position="2451"/>
    </location>
</feature>
<feature type="compositionally biased region" description="Basic and acidic residues" evidence="2">
    <location>
        <begin position="1109"/>
        <end position="1118"/>
    </location>
</feature>
<feature type="compositionally biased region" description="Basic and acidic residues" evidence="2">
    <location>
        <begin position="115"/>
        <end position="134"/>
    </location>
</feature>
<feature type="region of interest" description="Disordered" evidence="2">
    <location>
        <begin position="96"/>
        <end position="134"/>
    </location>
</feature>
<feature type="compositionally biased region" description="Acidic residues" evidence="2">
    <location>
        <begin position="2534"/>
        <end position="2551"/>
    </location>
</feature>
<reference evidence="3" key="1">
    <citation type="submission" date="2016-10" db="EMBL/GenBank/DDBJ databases">
        <authorList>
            <person name="Benchimol M."/>
            <person name="Almeida L.G."/>
            <person name="Vasconcelos A.T."/>
            <person name="Perreira-Neves A."/>
            <person name="Rosa I.A."/>
            <person name="Tasca T."/>
            <person name="Bogo M.R."/>
            <person name="de Souza W."/>
        </authorList>
    </citation>
    <scope>NUCLEOTIDE SEQUENCE [LARGE SCALE GENOMIC DNA]</scope>
    <source>
        <strain evidence="3">K</strain>
    </source>
</reference>
<feature type="region of interest" description="Disordered" evidence="2">
    <location>
        <begin position="2273"/>
        <end position="2306"/>
    </location>
</feature>
<evidence type="ECO:0000313" key="4">
    <source>
        <dbReference type="Proteomes" id="UP000179807"/>
    </source>
</evidence>
<feature type="compositionally biased region" description="Basic and acidic residues" evidence="2">
    <location>
        <begin position="2294"/>
        <end position="2304"/>
    </location>
</feature>
<feature type="compositionally biased region" description="Acidic residues" evidence="2">
    <location>
        <begin position="1149"/>
        <end position="1161"/>
    </location>
</feature>
<feature type="region of interest" description="Disordered" evidence="2">
    <location>
        <begin position="2995"/>
        <end position="3037"/>
    </location>
</feature>
<feature type="compositionally biased region" description="Acidic residues" evidence="2">
    <location>
        <begin position="3009"/>
        <end position="3019"/>
    </location>
</feature>
<feature type="region of interest" description="Disordered" evidence="2">
    <location>
        <begin position="2613"/>
        <end position="2634"/>
    </location>
</feature>
<organism evidence="3 4">
    <name type="scientific">Tritrichomonas foetus</name>
    <dbReference type="NCBI Taxonomy" id="1144522"/>
    <lineage>
        <taxon>Eukaryota</taxon>
        <taxon>Metamonada</taxon>
        <taxon>Parabasalia</taxon>
        <taxon>Tritrichomonadida</taxon>
        <taxon>Tritrichomonadidae</taxon>
        <taxon>Tritrichomonas</taxon>
    </lineage>
</organism>
<dbReference type="Proteomes" id="UP000179807">
    <property type="component" value="Unassembled WGS sequence"/>
</dbReference>
<name>A0A1J4JCS6_9EUKA</name>
<feature type="compositionally biased region" description="Basic and acidic residues" evidence="2">
    <location>
        <begin position="3020"/>
        <end position="3030"/>
    </location>
</feature>
<comment type="caution">
    <text evidence="3">The sequence shown here is derived from an EMBL/GenBank/DDBJ whole genome shotgun (WGS) entry which is preliminary data.</text>
</comment>
<feature type="region of interest" description="Disordered" evidence="2">
    <location>
        <begin position="2906"/>
        <end position="2933"/>
    </location>
</feature>
<dbReference type="VEuPathDB" id="TrichDB:TRFO_36841"/>
<feature type="compositionally biased region" description="Basic and acidic residues" evidence="2">
    <location>
        <begin position="2452"/>
        <end position="2515"/>
    </location>
</feature>
<feature type="region of interest" description="Disordered" evidence="2">
    <location>
        <begin position="1046"/>
        <end position="1205"/>
    </location>
</feature>
<feature type="coiled-coil region" evidence="1">
    <location>
        <begin position="3612"/>
        <end position="3714"/>
    </location>
</feature>
<feature type="region of interest" description="Disordered" evidence="2">
    <location>
        <begin position="2393"/>
        <end position="2554"/>
    </location>
</feature>
<feature type="compositionally biased region" description="Basic and acidic residues" evidence="2">
    <location>
        <begin position="2524"/>
        <end position="2533"/>
    </location>
</feature>